<keyword evidence="13" id="KW-0406">Ion transport</keyword>
<feature type="transmembrane region" description="Helical" evidence="15">
    <location>
        <begin position="92"/>
        <end position="113"/>
    </location>
</feature>
<dbReference type="InterPro" id="IPR018303">
    <property type="entry name" value="ATPase_P-typ_P_site"/>
</dbReference>
<evidence type="ECO:0000256" key="10">
    <source>
        <dbReference type="ARBA" id="ARBA00022842"/>
    </source>
</evidence>
<dbReference type="Proteomes" id="UP001548587">
    <property type="component" value="Unassembled WGS sequence"/>
</dbReference>
<evidence type="ECO:0000256" key="11">
    <source>
        <dbReference type="ARBA" id="ARBA00022967"/>
    </source>
</evidence>
<dbReference type="Gene3D" id="1.20.1110.10">
    <property type="entry name" value="Calcium-transporting ATPase, transmembrane domain"/>
    <property type="match status" value="1"/>
</dbReference>
<evidence type="ECO:0000256" key="14">
    <source>
        <dbReference type="ARBA" id="ARBA00023136"/>
    </source>
</evidence>
<keyword evidence="4 15" id="KW-1003">Cell membrane</keyword>
<keyword evidence="12 15" id="KW-1133">Transmembrane helix</keyword>
<evidence type="ECO:0000256" key="5">
    <source>
        <dbReference type="ARBA" id="ARBA00022553"/>
    </source>
</evidence>
<evidence type="ECO:0000313" key="18">
    <source>
        <dbReference type="Proteomes" id="UP001548587"/>
    </source>
</evidence>
<keyword evidence="9 15" id="KW-0067">ATP-binding</keyword>
<dbReference type="NCBIfam" id="TIGR01525">
    <property type="entry name" value="ATPase-IB_hvy"/>
    <property type="match status" value="1"/>
</dbReference>
<dbReference type="PANTHER" id="PTHR43520">
    <property type="entry name" value="ATP7, ISOFORM B"/>
    <property type="match status" value="1"/>
</dbReference>
<dbReference type="InterPro" id="IPR023214">
    <property type="entry name" value="HAD_sf"/>
</dbReference>
<feature type="transmembrane region" description="Helical" evidence="15">
    <location>
        <begin position="133"/>
        <end position="151"/>
    </location>
</feature>
<reference evidence="17 18" key="1">
    <citation type="submission" date="2024-06" db="EMBL/GenBank/DDBJ databases">
        <title>Burkholderia sola in Mexico.</title>
        <authorList>
            <person name="Estrada P."/>
        </authorList>
    </citation>
    <scope>NUCLEOTIDE SEQUENCE [LARGE SCALE GENOMIC DNA]</scope>
    <source>
        <strain evidence="17 18">CpTa8-5</strain>
    </source>
</reference>
<evidence type="ECO:0000256" key="3">
    <source>
        <dbReference type="ARBA" id="ARBA00022448"/>
    </source>
</evidence>
<evidence type="ECO:0000256" key="4">
    <source>
        <dbReference type="ARBA" id="ARBA00022475"/>
    </source>
</evidence>
<evidence type="ECO:0000256" key="7">
    <source>
        <dbReference type="ARBA" id="ARBA00022723"/>
    </source>
</evidence>
<dbReference type="PRINTS" id="PR00120">
    <property type="entry name" value="HATPASE"/>
</dbReference>
<keyword evidence="14 15" id="KW-0472">Membrane</keyword>
<evidence type="ECO:0000259" key="16">
    <source>
        <dbReference type="PROSITE" id="PS50846"/>
    </source>
</evidence>
<evidence type="ECO:0000256" key="13">
    <source>
        <dbReference type="ARBA" id="ARBA00023065"/>
    </source>
</evidence>
<dbReference type="Pfam" id="PF00702">
    <property type="entry name" value="Hydrolase"/>
    <property type="match status" value="1"/>
</dbReference>
<gene>
    <name evidence="17" type="ORF">ABXL37_15590</name>
</gene>
<protein>
    <submittedName>
        <fullName evidence="17">Cation-translocating P-type ATPase</fullName>
    </submittedName>
</protein>
<feature type="transmembrane region" description="Helical" evidence="15">
    <location>
        <begin position="382"/>
        <end position="406"/>
    </location>
</feature>
<dbReference type="Gene3D" id="3.30.70.100">
    <property type="match status" value="1"/>
</dbReference>
<evidence type="ECO:0000256" key="15">
    <source>
        <dbReference type="RuleBase" id="RU362081"/>
    </source>
</evidence>
<sequence length="760" mass="79130">MSETVVTTPSAPDSATLDVRGMWCTSCANALERVLQRQPGALDARVSFASESATVEWDPRRTSLDHLLAAAAKLGYECTPDNEAPDRRAHTAAILADLTLRLVIAAFCSMWVMTAQTTLYFTTAATVPEAVRHGLAVLAGIAALPVVGYCAQPFFKAAWRTLRARVPGMDCLVAMGTSASFLLSVWRVAHGDSTVYFDSAAMIVTFLLAGRWLELRVRSRMSDAVRTLLALPAQIARVLASDGAQTVVLAKRVAPGSIIRVLPGERLPLDGIVADGRSSLDRSLLTGESELVGVERGSFVEAGALNADGELLVCVKYGWGERRVDAIAASVRAMLARKTASQAIAERFTRRLVPAIAMVALLVFVGGGLLDMGWADALERAVAVLVVTCPCALGMAVPLALSAGVGRAAREGILFRDVEAIEKAGKLCTFFLDKTGTLTEGKPRLVSARAASGVREAELVEEAARAERGSEHPIAAAIRMRVAADRLADAVDAPRGTSRAVPGAGVAWEGADGECILAGTAAFLRSHGVQVPETDDMNTAVHVARDGRWRGVLGFADRPREGAGDAVASLRAHGATVTMLTGDRLTVGCAVAQAVGLGDESVLAAQSPESKAAHIVHAQAAGRGAVAFVGDGLNDAPALAAADIGIAVGSASPASMAAASIVLVDAGVEKLDLALQLARRTARVVHQNLAAAVIYNALAIPAAVFGYVSPATAAALMVASSMSVTLNAGRLAIRADMRAHRTGTSRPARALSTEQTWSIS</sequence>
<dbReference type="SUPFAM" id="SSF81665">
    <property type="entry name" value="Calcium ATPase, transmembrane domain M"/>
    <property type="match status" value="1"/>
</dbReference>
<dbReference type="InterPro" id="IPR023298">
    <property type="entry name" value="ATPase_P-typ_TM_dom_sf"/>
</dbReference>
<dbReference type="InterPro" id="IPR059000">
    <property type="entry name" value="ATPase_P-type_domA"/>
</dbReference>
<dbReference type="Gene3D" id="3.40.50.1000">
    <property type="entry name" value="HAD superfamily/HAD-like"/>
    <property type="match status" value="1"/>
</dbReference>
<dbReference type="Gene3D" id="3.40.1110.10">
    <property type="entry name" value="Calcium-transporting ATPase, cytoplasmic domain N"/>
    <property type="match status" value="1"/>
</dbReference>
<organism evidence="17 18">
    <name type="scientific">Burkholderia sola</name>
    <dbReference type="NCBI Taxonomy" id="2843302"/>
    <lineage>
        <taxon>Bacteria</taxon>
        <taxon>Pseudomonadati</taxon>
        <taxon>Pseudomonadota</taxon>
        <taxon>Betaproteobacteria</taxon>
        <taxon>Burkholderiales</taxon>
        <taxon>Burkholderiaceae</taxon>
        <taxon>Burkholderia</taxon>
        <taxon>Burkholderia cepacia complex</taxon>
    </lineage>
</organism>
<dbReference type="InterPro" id="IPR006121">
    <property type="entry name" value="HMA_dom"/>
</dbReference>
<dbReference type="InterPro" id="IPR023299">
    <property type="entry name" value="ATPase_P-typ_cyto_dom_N"/>
</dbReference>
<dbReference type="PANTHER" id="PTHR43520:SF5">
    <property type="entry name" value="CATION-TRANSPORTING P-TYPE ATPASE-RELATED"/>
    <property type="match status" value="1"/>
</dbReference>
<evidence type="ECO:0000256" key="9">
    <source>
        <dbReference type="ARBA" id="ARBA00022840"/>
    </source>
</evidence>
<feature type="transmembrane region" description="Helical" evidence="15">
    <location>
        <begin position="689"/>
        <end position="708"/>
    </location>
</feature>
<evidence type="ECO:0000256" key="1">
    <source>
        <dbReference type="ARBA" id="ARBA00004651"/>
    </source>
</evidence>
<dbReference type="RefSeq" id="WP_209926033.1">
    <property type="nucleotide sequence ID" value="NZ_JBEWCH010000008.1"/>
</dbReference>
<keyword evidence="3" id="KW-0813">Transport</keyword>
<feature type="transmembrane region" description="Helical" evidence="15">
    <location>
        <begin position="195"/>
        <end position="213"/>
    </location>
</feature>
<name>A0ABV2C9F3_9BURK</name>
<evidence type="ECO:0000256" key="12">
    <source>
        <dbReference type="ARBA" id="ARBA00022989"/>
    </source>
</evidence>
<keyword evidence="6 15" id="KW-0812">Transmembrane</keyword>
<feature type="domain" description="HMA" evidence="16">
    <location>
        <begin position="13"/>
        <end position="79"/>
    </location>
</feature>
<dbReference type="NCBIfam" id="TIGR01494">
    <property type="entry name" value="ATPase_P-type"/>
    <property type="match status" value="2"/>
</dbReference>
<dbReference type="PRINTS" id="PR00119">
    <property type="entry name" value="CATATPASE"/>
</dbReference>
<dbReference type="PROSITE" id="PS00154">
    <property type="entry name" value="ATPASE_E1_E2"/>
    <property type="match status" value="1"/>
</dbReference>
<dbReference type="InterPro" id="IPR001757">
    <property type="entry name" value="P_typ_ATPase"/>
</dbReference>
<dbReference type="InterPro" id="IPR008250">
    <property type="entry name" value="ATPase_P-typ_transduc_dom_A_sf"/>
</dbReference>
<dbReference type="InterPro" id="IPR036412">
    <property type="entry name" value="HAD-like_sf"/>
</dbReference>
<keyword evidence="5" id="KW-0597">Phosphoprotein</keyword>
<dbReference type="Pfam" id="PF00403">
    <property type="entry name" value="HMA"/>
    <property type="match status" value="1"/>
</dbReference>
<dbReference type="NCBIfam" id="TIGR01511">
    <property type="entry name" value="ATPase-IB1_Cu"/>
    <property type="match status" value="1"/>
</dbReference>
<evidence type="ECO:0000313" key="17">
    <source>
        <dbReference type="EMBL" id="MET1475680.1"/>
    </source>
</evidence>
<proteinExistence type="inferred from homology"/>
<evidence type="ECO:0000256" key="6">
    <source>
        <dbReference type="ARBA" id="ARBA00022692"/>
    </source>
</evidence>
<evidence type="ECO:0000256" key="8">
    <source>
        <dbReference type="ARBA" id="ARBA00022741"/>
    </source>
</evidence>
<keyword evidence="10" id="KW-0460">Magnesium</keyword>
<dbReference type="Pfam" id="PF00122">
    <property type="entry name" value="E1-E2_ATPase"/>
    <property type="match status" value="1"/>
</dbReference>
<keyword evidence="7 15" id="KW-0479">Metal-binding</keyword>
<feature type="transmembrane region" description="Helical" evidence="15">
    <location>
        <begin position="714"/>
        <end position="733"/>
    </location>
</feature>
<evidence type="ECO:0000256" key="2">
    <source>
        <dbReference type="ARBA" id="ARBA00006024"/>
    </source>
</evidence>
<keyword evidence="18" id="KW-1185">Reference proteome</keyword>
<comment type="caution">
    <text evidence="17">The sequence shown here is derived from an EMBL/GenBank/DDBJ whole genome shotgun (WGS) entry which is preliminary data.</text>
</comment>
<dbReference type="InterPro" id="IPR036163">
    <property type="entry name" value="HMA_dom_sf"/>
</dbReference>
<keyword evidence="8 15" id="KW-0547">Nucleotide-binding</keyword>
<comment type="subcellular location">
    <subcellularLocation>
        <location evidence="1">Cell membrane</location>
        <topology evidence="1">Multi-pass membrane protein</topology>
    </subcellularLocation>
</comment>
<dbReference type="InterPro" id="IPR027256">
    <property type="entry name" value="P-typ_ATPase_IB"/>
</dbReference>
<accession>A0ABV2C9F3</accession>
<dbReference type="InterPro" id="IPR017969">
    <property type="entry name" value="Heavy-metal-associated_CS"/>
</dbReference>
<dbReference type="SUPFAM" id="SSF81653">
    <property type="entry name" value="Calcium ATPase, transduction domain A"/>
    <property type="match status" value="1"/>
</dbReference>
<dbReference type="Gene3D" id="2.70.150.10">
    <property type="entry name" value="Calcium-transporting ATPase, cytoplasmic transduction domain A"/>
    <property type="match status" value="1"/>
</dbReference>
<feature type="transmembrane region" description="Helical" evidence="15">
    <location>
        <begin position="352"/>
        <end position="370"/>
    </location>
</feature>
<dbReference type="SUPFAM" id="SSF55008">
    <property type="entry name" value="HMA, heavy metal-associated domain"/>
    <property type="match status" value="1"/>
</dbReference>
<dbReference type="PROSITE" id="PS01047">
    <property type="entry name" value="HMA_1"/>
    <property type="match status" value="1"/>
</dbReference>
<dbReference type="EMBL" id="JBEWCH010000008">
    <property type="protein sequence ID" value="MET1475680.1"/>
    <property type="molecule type" value="Genomic_DNA"/>
</dbReference>
<dbReference type="SUPFAM" id="SSF56784">
    <property type="entry name" value="HAD-like"/>
    <property type="match status" value="1"/>
</dbReference>
<feature type="transmembrane region" description="Helical" evidence="15">
    <location>
        <begin position="171"/>
        <end position="189"/>
    </location>
</feature>
<dbReference type="CDD" id="cd00371">
    <property type="entry name" value="HMA"/>
    <property type="match status" value="1"/>
</dbReference>
<comment type="similarity">
    <text evidence="2 15">Belongs to the cation transport ATPase (P-type) (TC 3.A.3) family. Type IB subfamily.</text>
</comment>
<keyword evidence="11" id="KW-1278">Translocase</keyword>
<dbReference type="PROSITE" id="PS50846">
    <property type="entry name" value="HMA_2"/>
    <property type="match status" value="1"/>
</dbReference>